<accession>A0A077MD21</accession>
<name>A0A077MD21_9MICO</name>
<dbReference type="AlphaFoldDB" id="A0A077MD21"/>
<comment type="caution">
    <text evidence="2">The sequence shown here is derived from an EMBL/GenBank/DDBJ whole genome shotgun (WGS) entry which is preliminary data.</text>
</comment>
<dbReference type="EMBL" id="CAJC01000158">
    <property type="protein sequence ID" value="CCI53770.1"/>
    <property type="molecule type" value="Genomic_DNA"/>
</dbReference>
<evidence type="ECO:0000313" key="3">
    <source>
        <dbReference type="Proteomes" id="UP000035720"/>
    </source>
</evidence>
<evidence type="ECO:0000313" key="2">
    <source>
        <dbReference type="EMBL" id="CCI53770.1"/>
    </source>
</evidence>
<keyword evidence="1" id="KW-0812">Transmembrane</keyword>
<dbReference type="Proteomes" id="UP000035720">
    <property type="component" value="Unassembled WGS sequence"/>
</dbReference>
<protein>
    <submittedName>
        <fullName evidence="2">Uncharacterized protein</fullName>
    </submittedName>
</protein>
<keyword evidence="3" id="KW-1185">Reference proteome</keyword>
<reference evidence="2 3" key="1">
    <citation type="journal article" date="2013" name="ISME J.">
        <title>A metabolic model for members of the genus Tetrasphaera involved in enhanced biological phosphorus removal.</title>
        <authorList>
            <person name="Kristiansen R."/>
            <person name="Nguyen H.T.T."/>
            <person name="Saunders A.M."/>
            <person name="Nielsen J.L."/>
            <person name="Wimmer R."/>
            <person name="Le V.Q."/>
            <person name="McIlroy S.J."/>
            <person name="Petrovski S."/>
            <person name="Seviour R.J."/>
            <person name="Calteau A."/>
            <person name="Nielsen K.L."/>
            <person name="Nielsen P.H."/>
        </authorList>
    </citation>
    <scope>NUCLEOTIDE SEQUENCE [LARGE SCALE GENOMIC DNA]</scope>
    <source>
        <strain evidence="2 3">Ben 74</strain>
    </source>
</reference>
<sequence length="93" mass="10281">MIAAKKNDGPDRHARVGRLDAIVGSRSAGVALWGYAAVAVVLYAVTRGQVAACVLLSWPVLWLAHWASRRDRAAALKRFDREREDRSANPNRE</sequence>
<dbReference type="STRING" id="1193518.BN13_470016"/>
<feature type="transmembrane region" description="Helical" evidence="1">
    <location>
        <begin position="21"/>
        <end position="43"/>
    </location>
</feature>
<feature type="transmembrane region" description="Helical" evidence="1">
    <location>
        <begin position="49"/>
        <end position="68"/>
    </location>
</feature>
<evidence type="ECO:0000256" key="1">
    <source>
        <dbReference type="SAM" id="Phobius"/>
    </source>
</evidence>
<keyword evidence="1" id="KW-0472">Membrane</keyword>
<proteinExistence type="predicted"/>
<dbReference type="RefSeq" id="WP_048546145.1">
    <property type="nucleotide sequence ID" value="NZ_HF571038.1"/>
</dbReference>
<keyword evidence="1" id="KW-1133">Transmembrane helix</keyword>
<gene>
    <name evidence="2" type="ORF">BN13_470016</name>
</gene>
<organism evidence="2 3">
    <name type="scientific">Nostocoides jenkinsii Ben 74</name>
    <dbReference type="NCBI Taxonomy" id="1193518"/>
    <lineage>
        <taxon>Bacteria</taxon>
        <taxon>Bacillati</taxon>
        <taxon>Actinomycetota</taxon>
        <taxon>Actinomycetes</taxon>
        <taxon>Micrococcales</taxon>
        <taxon>Intrasporangiaceae</taxon>
        <taxon>Nostocoides</taxon>
    </lineage>
</organism>